<dbReference type="Proteomes" id="UP000263486">
    <property type="component" value="Unassembled WGS sequence"/>
</dbReference>
<evidence type="ECO:0000256" key="2">
    <source>
        <dbReference type="ARBA" id="ARBA00022475"/>
    </source>
</evidence>
<evidence type="ECO:0000259" key="7">
    <source>
        <dbReference type="Pfam" id="PF02706"/>
    </source>
</evidence>
<evidence type="ECO:0000256" key="5">
    <source>
        <dbReference type="ARBA" id="ARBA00023136"/>
    </source>
</evidence>
<organism evidence="9 10">
    <name type="scientific">Psychrilyobacter piezotolerans</name>
    <dbReference type="NCBI Taxonomy" id="2293438"/>
    <lineage>
        <taxon>Bacteria</taxon>
        <taxon>Fusobacteriati</taxon>
        <taxon>Fusobacteriota</taxon>
        <taxon>Fusobacteriia</taxon>
        <taxon>Fusobacteriales</taxon>
        <taxon>Fusobacteriaceae</taxon>
        <taxon>Psychrilyobacter</taxon>
    </lineage>
</organism>
<dbReference type="PANTHER" id="PTHR32309">
    <property type="entry name" value="TYROSINE-PROTEIN KINASE"/>
    <property type="match status" value="1"/>
</dbReference>
<feature type="domain" description="Polysaccharide chain length determinant N-terminal" evidence="7">
    <location>
        <begin position="30"/>
        <end position="112"/>
    </location>
</feature>
<dbReference type="EMBL" id="QUAJ01000009">
    <property type="protein sequence ID" value="REI41594.1"/>
    <property type="molecule type" value="Genomic_DNA"/>
</dbReference>
<dbReference type="RefSeq" id="WP_114642099.1">
    <property type="nucleotide sequence ID" value="NZ_JAACIO010000009.1"/>
</dbReference>
<feature type="transmembrane region" description="Helical" evidence="6">
    <location>
        <begin position="191"/>
        <end position="211"/>
    </location>
</feature>
<evidence type="ECO:0000256" key="4">
    <source>
        <dbReference type="ARBA" id="ARBA00022989"/>
    </source>
</evidence>
<dbReference type="InterPro" id="IPR032807">
    <property type="entry name" value="GNVR"/>
</dbReference>
<evidence type="ECO:0000256" key="6">
    <source>
        <dbReference type="SAM" id="Phobius"/>
    </source>
</evidence>
<evidence type="ECO:0000256" key="1">
    <source>
        <dbReference type="ARBA" id="ARBA00004651"/>
    </source>
</evidence>
<comment type="caution">
    <text evidence="9">The sequence shown here is derived from an EMBL/GenBank/DDBJ whole genome shotgun (WGS) entry which is preliminary data.</text>
</comment>
<feature type="domain" description="Tyrosine-protein kinase G-rich" evidence="8">
    <location>
        <begin position="163"/>
        <end position="210"/>
    </location>
</feature>
<keyword evidence="4 6" id="KW-1133">Transmembrane helix</keyword>
<dbReference type="Pfam" id="PF02706">
    <property type="entry name" value="Wzz"/>
    <property type="match status" value="1"/>
</dbReference>
<feature type="transmembrane region" description="Helical" evidence="6">
    <location>
        <begin position="40"/>
        <end position="58"/>
    </location>
</feature>
<evidence type="ECO:0000259" key="8">
    <source>
        <dbReference type="Pfam" id="PF13807"/>
    </source>
</evidence>
<evidence type="ECO:0000256" key="3">
    <source>
        <dbReference type="ARBA" id="ARBA00022692"/>
    </source>
</evidence>
<keyword evidence="3 6" id="KW-0812">Transmembrane</keyword>
<proteinExistence type="predicted"/>
<sequence>MKGKKEEENLMFERDEMEDNTDFMNLEFFMNLVFLLLKRWKVIIIVAVPIMILGVNYARTRPNIYKAEATLMLSSGQRKLNTAEMSRNQRMISSYTEIARSKSIMRNVIAKLDLDMEPENVANLVKVTPIDDTEFIKISYMDGNPQKAALLVNEVAREFITKIKKVMIFENLKIIEKAEVPKEAIPIKRKLIIGVSTILGLMLGIFVVLAMEFFHTKLRKAEDIEKIMGCSVILNIPDFDILEEGEK</sequence>
<dbReference type="InterPro" id="IPR003856">
    <property type="entry name" value="LPS_length_determ_N"/>
</dbReference>
<evidence type="ECO:0008006" key="11">
    <source>
        <dbReference type="Google" id="ProtNLM"/>
    </source>
</evidence>
<name>A0ABX9KHP7_9FUSO</name>
<dbReference type="Pfam" id="PF13807">
    <property type="entry name" value="GNVR"/>
    <property type="match status" value="1"/>
</dbReference>
<reference evidence="9 10" key="1">
    <citation type="submission" date="2018-08" db="EMBL/GenBank/DDBJ databases">
        <title>Draft genome sequence of Psychrilyobacter sp. strain SD5 isolated from Black Sea water.</title>
        <authorList>
            <person name="Yadav S."/>
            <person name="Villanueva L."/>
            <person name="Damste J.S.S."/>
        </authorList>
    </citation>
    <scope>NUCLEOTIDE SEQUENCE [LARGE SCALE GENOMIC DNA]</scope>
    <source>
        <strain evidence="9 10">SD5</strain>
    </source>
</reference>
<protein>
    <recommendedName>
        <fullName evidence="11">Capsular polysaccharide biosynthesis protein</fullName>
    </recommendedName>
</protein>
<dbReference type="PANTHER" id="PTHR32309:SF13">
    <property type="entry name" value="FERRIC ENTEROBACTIN TRANSPORT PROTEIN FEPE"/>
    <property type="match status" value="1"/>
</dbReference>
<keyword evidence="5 6" id="KW-0472">Membrane</keyword>
<keyword evidence="2" id="KW-1003">Cell membrane</keyword>
<evidence type="ECO:0000313" key="10">
    <source>
        <dbReference type="Proteomes" id="UP000263486"/>
    </source>
</evidence>
<evidence type="ECO:0000313" key="9">
    <source>
        <dbReference type="EMBL" id="REI41594.1"/>
    </source>
</evidence>
<dbReference type="InterPro" id="IPR050445">
    <property type="entry name" value="Bact_polysacc_biosynth/exp"/>
</dbReference>
<accession>A0ABX9KHP7</accession>
<keyword evidence="10" id="KW-1185">Reference proteome</keyword>
<comment type="subcellular location">
    <subcellularLocation>
        <location evidence="1">Cell membrane</location>
        <topology evidence="1">Multi-pass membrane protein</topology>
    </subcellularLocation>
</comment>
<gene>
    <name evidence="9" type="ORF">DYH56_06715</name>
</gene>